<protein>
    <submittedName>
        <fullName evidence="1">Uncharacterized protein</fullName>
    </submittedName>
</protein>
<evidence type="ECO:0000313" key="1">
    <source>
        <dbReference type="EMBL" id="MZP28681.1"/>
    </source>
</evidence>
<proteinExistence type="predicted"/>
<dbReference type="RefSeq" id="WP_161254623.1">
    <property type="nucleotide sequence ID" value="NZ_WXEY01000002.1"/>
</dbReference>
<reference evidence="1 2" key="1">
    <citation type="submission" date="2020-01" db="EMBL/GenBank/DDBJ databases">
        <title>Whole-genome sequence of Heliobacterium undosum DSM 13378.</title>
        <authorList>
            <person name="Kyndt J.A."/>
            <person name="Meyer T.E."/>
        </authorList>
    </citation>
    <scope>NUCLEOTIDE SEQUENCE [LARGE SCALE GENOMIC DNA]</scope>
    <source>
        <strain evidence="1 2">DSM 13378</strain>
    </source>
</reference>
<accession>A0A845L701</accession>
<organism evidence="1 2">
    <name type="scientific">Heliomicrobium undosum</name>
    <dbReference type="NCBI Taxonomy" id="121734"/>
    <lineage>
        <taxon>Bacteria</taxon>
        <taxon>Bacillati</taxon>
        <taxon>Bacillota</taxon>
        <taxon>Clostridia</taxon>
        <taxon>Eubacteriales</taxon>
        <taxon>Heliobacteriaceae</taxon>
        <taxon>Heliomicrobium</taxon>
    </lineage>
</organism>
<dbReference type="EMBL" id="WXEY01000002">
    <property type="protein sequence ID" value="MZP28681.1"/>
    <property type="molecule type" value="Genomic_DNA"/>
</dbReference>
<dbReference type="AlphaFoldDB" id="A0A845L701"/>
<sequence>MFGLSEAMLSFFRRQIGLRTDANNAAGSLHAKVGDLKANNTSEHTAIASALARTPWAAGKKVYIASGFNATTYPSQNDVEVFNITGPLHVLGGYIEFMSGASNLSYKLEVDGSFIMNGVYGSTLNHPSTGVWIWRPSTGDYFGTSHKSLAFFLPDTYTQSFYSPNSTYTYTSFSGTAIFTFPPLFYSESRIRLTFSNTSSSYQSPSLKWGIFYTRV</sequence>
<dbReference type="OrthoDB" id="2083194at2"/>
<comment type="caution">
    <text evidence="1">The sequence shown here is derived from an EMBL/GenBank/DDBJ whole genome shotgun (WGS) entry which is preliminary data.</text>
</comment>
<keyword evidence="2" id="KW-1185">Reference proteome</keyword>
<name>A0A845L701_9FIRM</name>
<evidence type="ECO:0000313" key="2">
    <source>
        <dbReference type="Proteomes" id="UP000463470"/>
    </source>
</evidence>
<dbReference type="Proteomes" id="UP000463470">
    <property type="component" value="Unassembled WGS sequence"/>
</dbReference>
<gene>
    <name evidence="1" type="ORF">GTO91_02970</name>
</gene>